<dbReference type="EMBL" id="DAAUGR010000024">
    <property type="protein sequence ID" value="HAF1997130.1"/>
    <property type="molecule type" value="Genomic_DNA"/>
</dbReference>
<organism evidence="4">
    <name type="scientific">Salmonella enterica</name>
    <name type="common">Salmonella choleraesuis</name>
    <dbReference type="NCBI Taxonomy" id="28901"/>
    <lineage>
        <taxon>Bacteria</taxon>
        <taxon>Pseudomonadati</taxon>
        <taxon>Pseudomonadota</taxon>
        <taxon>Gammaproteobacteria</taxon>
        <taxon>Enterobacterales</taxon>
        <taxon>Enterobacteriaceae</taxon>
        <taxon>Salmonella</taxon>
    </lineage>
</organism>
<protein>
    <submittedName>
        <fullName evidence="4">Tat proofreading chaperone DmsD</fullName>
    </submittedName>
</protein>
<dbReference type="EMBL" id="DAAVRA010000023">
    <property type="protein sequence ID" value="HAF6097371.1"/>
    <property type="molecule type" value="Genomic_DNA"/>
</dbReference>
<reference evidence="4" key="2">
    <citation type="submission" date="2020-02" db="EMBL/GenBank/DDBJ databases">
        <authorList>
            <consortium name="NCBI Pathogen Detection Project"/>
        </authorList>
    </citation>
    <scope>NUCLEOTIDE SEQUENCE</scope>
    <source>
        <strain evidence="5">MA.BD-DU-2007-01-003580</strain>
        <strain evidence="2">MA.GA5703TB</strain>
        <strain evidence="4">MA.MC_06-0057</strain>
        <strain evidence="3">MA.NL_O6</strain>
        <strain evidence="1">MA.SM-DU-2006-12-004559</strain>
    </source>
</reference>
<gene>
    <name evidence="3" type="ORF">G8C32_000920</name>
    <name evidence="2" type="ORF">G8J98_004142</name>
    <name evidence="4" type="ORF">G8K89_004325</name>
    <name evidence="5" type="ORF">G8L08_004295</name>
    <name evidence="1" type="ORF">G8L35_004123</name>
</gene>
<proteinExistence type="predicted"/>
<name>A0A747GLG0_SALER</name>
<feature type="non-terminal residue" evidence="4">
    <location>
        <position position="1"/>
    </location>
</feature>
<evidence type="ECO:0000313" key="1">
    <source>
        <dbReference type="EMBL" id="HAF1997130.1"/>
    </source>
</evidence>
<dbReference type="EMBL" id="DAAVAN010000003">
    <property type="protein sequence ID" value="HAF3660293.1"/>
    <property type="molecule type" value="Genomic_DNA"/>
</dbReference>
<evidence type="ECO:0000313" key="5">
    <source>
        <dbReference type="EMBL" id="HAF6097371.1"/>
    </source>
</evidence>
<sequence length="31" mass="3543">FYLALGKLASLTLAKWQTMLSINTKNLPLHR</sequence>
<evidence type="ECO:0000313" key="2">
    <source>
        <dbReference type="EMBL" id="HAF2065782.1"/>
    </source>
</evidence>
<accession>A0A747GLG0</accession>
<dbReference type="EMBL" id="DAAUEW010000023">
    <property type="protein sequence ID" value="HAF2065782.1"/>
    <property type="molecule type" value="Genomic_DNA"/>
</dbReference>
<comment type="caution">
    <text evidence="4">The sequence shown here is derived from an EMBL/GenBank/DDBJ whole genome shotgun (WGS) entry which is preliminary data.</text>
</comment>
<dbReference type="AlphaFoldDB" id="A0A747GLG0"/>
<reference evidence="4" key="1">
    <citation type="journal article" date="2018" name="Genome Biol.">
        <title>SKESA: strategic k-mer extension for scrupulous assemblies.</title>
        <authorList>
            <person name="Souvorov A."/>
            <person name="Agarwala R."/>
            <person name="Lipman D.J."/>
        </authorList>
    </citation>
    <scope>NUCLEOTIDE SEQUENCE</scope>
    <source>
        <strain evidence="5">MA.BD-DU-2007-01-003580</strain>
        <strain evidence="2">MA.GA5703TB</strain>
        <strain evidence="4">MA.MC_06-0057</strain>
        <strain evidence="3">MA.NL_O6</strain>
        <strain evidence="1">MA.SM-DU-2006-12-004559</strain>
    </source>
</reference>
<evidence type="ECO:0000313" key="4">
    <source>
        <dbReference type="EMBL" id="HAF4360766.1"/>
    </source>
</evidence>
<evidence type="ECO:0000313" key="3">
    <source>
        <dbReference type="EMBL" id="HAF3660293.1"/>
    </source>
</evidence>
<dbReference type="EMBL" id="DAAVEL010000024">
    <property type="protein sequence ID" value="HAF4360766.1"/>
    <property type="molecule type" value="Genomic_DNA"/>
</dbReference>